<gene>
    <name evidence="2" type="ORF">V5N11_011384</name>
</gene>
<reference evidence="2 3" key="1">
    <citation type="submission" date="2024-04" db="EMBL/GenBank/DDBJ databases">
        <title>Genome assembly C_amara_ONT_v2.</title>
        <authorList>
            <person name="Yant L."/>
            <person name="Moore C."/>
            <person name="Slenker M."/>
        </authorList>
    </citation>
    <scope>NUCLEOTIDE SEQUENCE [LARGE SCALE GENOMIC DNA]</scope>
    <source>
        <tissue evidence="2">Leaf</tissue>
    </source>
</reference>
<organism evidence="2 3">
    <name type="scientific">Cardamine amara subsp. amara</name>
    <dbReference type="NCBI Taxonomy" id="228776"/>
    <lineage>
        <taxon>Eukaryota</taxon>
        <taxon>Viridiplantae</taxon>
        <taxon>Streptophyta</taxon>
        <taxon>Embryophyta</taxon>
        <taxon>Tracheophyta</taxon>
        <taxon>Spermatophyta</taxon>
        <taxon>Magnoliopsida</taxon>
        <taxon>eudicotyledons</taxon>
        <taxon>Gunneridae</taxon>
        <taxon>Pentapetalae</taxon>
        <taxon>rosids</taxon>
        <taxon>malvids</taxon>
        <taxon>Brassicales</taxon>
        <taxon>Brassicaceae</taxon>
        <taxon>Cardamineae</taxon>
        <taxon>Cardamine</taxon>
    </lineage>
</organism>
<keyword evidence="3" id="KW-1185">Reference proteome</keyword>
<feature type="transmembrane region" description="Helical" evidence="1">
    <location>
        <begin position="415"/>
        <end position="440"/>
    </location>
</feature>
<keyword evidence="1" id="KW-1133">Transmembrane helix</keyword>
<keyword evidence="1" id="KW-0812">Transmembrane</keyword>
<dbReference type="EMBL" id="JBANAX010000693">
    <property type="protein sequence ID" value="KAL1197235.1"/>
    <property type="molecule type" value="Genomic_DNA"/>
</dbReference>
<protein>
    <submittedName>
        <fullName evidence="2">Uncharacterized protein</fullName>
    </submittedName>
</protein>
<accession>A0ABD1A7B5</accession>
<comment type="caution">
    <text evidence="2">The sequence shown here is derived from an EMBL/GenBank/DDBJ whole genome shotgun (WGS) entry which is preliminary data.</text>
</comment>
<keyword evidence="1" id="KW-0472">Membrane</keyword>
<evidence type="ECO:0000256" key="1">
    <source>
        <dbReference type="SAM" id="Phobius"/>
    </source>
</evidence>
<evidence type="ECO:0000313" key="3">
    <source>
        <dbReference type="Proteomes" id="UP001558713"/>
    </source>
</evidence>
<proteinExistence type="predicted"/>
<evidence type="ECO:0000313" key="2">
    <source>
        <dbReference type="EMBL" id="KAL1197235.1"/>
    </source>
</evidence>
<dbReference type="InterPro" id="IPR004158">
    <property type="entry name" value="DUF247_pln"/>
</dbReference>
<dbReference type="Pfam" id="PF03140">
    <property type="entry name" value="DUF247"/>
    <property type="match status" value="1"/>
</dbReference>
<dbReference type="PANTHER" id="PTHR31170">
    <property type="entry name" value="BNAC04G53230D PROTEIN"/>
    <property type="match status" value="1"/>
</dbReference>
<name>A0ABD1A7B5_CARAN</name>
<dbReference type="AlphaFoldDB" id="A0ABD1A7B5"/>
<dbReference type="PANTHER" id="PTHR31170:SF21">
    <property type="match status" value="1"/>
</dbReference>
<sequence length="444" mass="50562">MNSGKQANVSLLSRCEAPKLMNESAGEKSCCIFRVRHRLGRTNRKAYEPTIVSIGPFHHGRKQVKMIEEHKPRFLQLFVYEAGKHGVCLEDLGDSVSKLEEEIRSSYSENLAHLDSEELRDMMLLDGCFILMTFLIIARKVQHDTIFMMPWILPAIRSDLLLLENQVPLFLLQILLTKSKISSTVGLQKLAFNFFSYSNSLQITDSSNDIEATHLLDLIRQTFIPSASQTTTPSHTSLSIAFCSGHESETETSWLDSGSSSFLRLILSAKKLCSKGIRFKPRKDAYTLLDIRFEIQGVLHIPPIVMDDFIRLAFLNFVAFEQFYSYCSNYITSYVAFMGCLMNEEGDATFLSSIGIVENYFESAQEVSSFFKSTSKDVAFDISRSYLADVFERVNKHTSNRYTFGFFRSSITSRFALSTLIALVFIQTIFQVFVAFRVAYGYWV</sequence>
<dbReference type="Proteomes" id="UP001558713">
    <property type="component" value="Unassembled WGS sequence"/>
</dbReference>